<comment type="caution">
    <text evidence="7">The sequence shown here is derived from an EMBL/GenBank/DDBJ whole genome shotgun (WGS) entry which is preliminary data.</text>
</comment>
<feature type="compositionally biased region" description="Basic and acidic residues" evidence="5">
    <location>
        <begin position="1"/>
        <end position="13"/>
    </location>
</feature>
<dbReference type="Gene3D" id="3.40.190.10">
    <property type="entry name" value="Periplasmic binding protein-like II"/>
    <property type="match status" value="1"/>
</dbReference>
<dbReference type="Gene3D" id="3.10.105.10">
    <property type="entry name" value="Dipeptide-binding Protein, Domain 3"/>
    <property type="match status" value="1"/>
</dbReference>
<feature type="compositionally biased region" description="Basic residues" evidence="5">
    <location>
        <begin position="21"/>
        <end position="30"/>
    </location>
</feature>
<dbReference type="OrthoDB" id="9796817at2"/>
<evidence type="ECO:0000256" key="5">
    <source>
        <dbReference type="SAM" id="MobiDB-lite"/>
    </source>
</evidence>
<comment type="subcellular location">
    <subcellularLocation>
        <location evidence="1">Cell envelope</location>
    </subcellularLocation>
</comment>
<dbReference type="PANTHER" id="PTHR30290">
    <property type="entry name" value="PERIPLASMIC BINDING COMPONENT OF ABC TRANSPORTER"/>
    <property type="match status" value="1"/>
</dbReference>
<sequence>MGTRTRDRARGPDAARPGRGLGHRLDRHRGRGDARGGRPAVRDLRARPSEPADRATLGLDEGRTFVNSTRKSALRDRLAWRGRRARHGAGAVALTTALVLAGCGDDGGQLAGSGGGDGGGGSGEQSTSLRVAFPQEPPDWNYLQNAATAIKALVVHNVVEPLLEKTEDGSFEPLLAESYEVSPDGLQYTFTIREATFHDGSELTADDVVYSLTTSQASPQGEISGPFAAVSAIDKTAENVVTVSLDRPSQNFLQGMSGIAGLIIPEGSAEGLAQQPLGTGPYSFEEWRNGVSVSLARFDDYWTDLPFFEDVTWQFFADETASLNALLAGDVDLVSNLIGEGLERFDSINETDGFTGVTTAGSEFIYLVLHATDPAFQDERVRQAIAHAVDRQPIIDGASGGLGQPSCVFVNPPNVAWNSDYCPYPYDPDRAESLLAEAGVPDLAIDFTYITSGFFPATMEVVRSQLTEVGISVEPVGLDLTTYLEQILGESPDYQMTVLSGPQQADSWQCPGWFAGDCSEEFGQLLAAADQAIDTAEWADLRRQAVEHFADRAFVIPIANQDEVSAMRDDLVGMKPYRSASELDLRPLAWG</sequence>
<evidence type="ECO:0000256" key="2">
    <source>
        <dbReference type="ARBA" id="ARBA00005695"/>
    </source>
</evidence>
<dbReference type="GO" id="GO:1904680">
    <property type="term" value="F:peptide transmembrane transporter activity"/>
    <property type="evidence" value="ECO:0007669"/>
    <property type="project" value="TreeGrafter"/>
</dbReference>
<keyword evidence="8" id="KW-1185">Reference proteome</keyword>
<keyword evidence="3" id="KW-0813">Transport</keyword>
<dbReference type="EMBL" id="SMKZ01000005">
    <property type="protein sequence ID" value="TDE13532.1"/>
    <property type="molecule type" value="Genomic_DNA"/>
</dbReference>
<evidence type="ECO:0000313" key="8">
    <source>
        <dbReference type="Proteomes" id="UP000294739"/>
    </source>
</evidence>
<feature type="compositionally biased region" description="Basic and acidic residues" evidence="5">
    <location>
        <begin position="31"/>
        <end position="53"/>
    </location>
</feature>
<name>A0A4R5DHI0_9ACTN</name>
<dbReference type="SUPFAM" id="SSF53850">
    <property type="entry name" value="Periplasmic binding protein-like II"/>
    <property type="match status" value="1"/>
</dbReference>
<evidence type="ECO:0000256" key="4">
    <source>
        <dbReference type="ARBA" id="ARBA00022729"/>
    </source>
</evidence>
<dbReference type="GO" id="GO:0030313">
    <property type="term" value="C:cell envelope"/>
    <property type="evidence" value="ECO:0007669"/>
    <property type="project" value="UniProtKB-SubCell"/>
</dbReference>
<feature type="region of interest" description="Disordered" evidence="5">
    <location>
        <begin position="1"/>
        <end position="55"/>
    </location>
</feature>
<protein>
    <submittedName>
        <fullName evidence="7">ABC transporter substrate-binding protein</fullName>
    </submittedName>
</protein>
<proteinExistence type="inferred from homology"/>
<reference evidence="7 8" key="1">
    <citation type="submission" date="2019-03" db="EMBL/GenBank/DDBJ databases">
        <title>Draft genome sequences of novel Actinobacteria.</title>
        <authorList>
            <person name="Sahin N."/>
            <person name="Ay H."/>
            <person name="Saygin H."/>
        </authorList>
    </citation>
    <scope>NUCLEOTIDE SEQUENCE [LARGE SCALE GENOMIC DNA]</scope>
    <source>
        <strain evidence="7 8">5K138</strain>
    </source>
</reference>
<evidence type="ECO:0000259" key="6">
    <source>
        <dbReference type="Pfam" id="PF00496"/>
    </source>
</evidence>
<dbReference type="Proteomes" id="UP000294739">
    <property type="component" value="Unassembled WGS sequence"/>
</dbReference>
<dbReference type="InParanoid" id="A0A4R5DHI0"/>
<comment type="similarity">
    <text evidence="2">Belongs to the bacterial solute-binding protein 5 family.</text>
</comment>
<gene>
    <name evidence="7" type="ORF">E1269_05740</name>
</gene>
<dbReference type="PANTHER" id="PTHR30290:SF10">
    <property type="entry name" value="PERIPLASMIC OLIGOPEPTIDE-BINDING PROTEIN-RELATED"/>
    <property type="match status" value="1"/>
</dbReference>
<dbReference type="AlphaFoldDB" id="A0A4R5DHI0"/>
<dbReference type="Pfam" id="PF00496">
    <property type="entry name" value="SBP_bac_5"/>
    <property type="match status" value="1"/>
</dbReference>
<feature type="domain" description="Solute-binding protein family 5" evidence="6">
    <location>
        <begin position="171"/>
        <end position="497"/>
    </location>
</feature>
<evidence type="ECO:0000256" key="1">
    <source>
        <dbReference type="ARBA" id="ARBA00004196"/>
    </source>
</evidence>
<evidence type="ECO:0000256" key="3">
    <source>
        <dbReference type="ARBA" id="ARBA00022448"/>
    </source>
</evidence>
<dbReference type="GO" id="GO:0015833">
    <property type="term" value="P:peptide transport"/>
    <property type="evidence" value="ECO:0007669"/>
    <property type="project" value="TreeGrafter"/>
</dbReference>
<dbReference type="InterPro" id="IPR039424">
    <property type="entry name" value="SBP_5"/>
</dbReference>
<dbReference type="CDD" id="cd00995">
    <property type="entry name" value="PBP2_NikA_DppA_OppA_like"/>
    <property type="match status" value="1"/>
</dbReference>
<organism evidence="7 8">
    <name type="scientific">Jiangella asiatica</name>
    <dbReference type="NCBI Taxonomy" id="2530372"/>
    <lineage>
        <taxon>Bacteria</taxon>
        <taxon>Bacillati</taxon>
        <taxon>Actinomycetota</taxon>
        <taxon>Actinomycetes</taxon>
        <taxon>Jiangellales</taxon>
        <taxon>Jiangellaceae</taxon>
        <taxon>Jiangella</taxon>
    </lineage>
</organism>
<accession>A0A4R5DHI0</accession>
<evidence type="ECO:0000313" key="7">
    <source>
        <dbReference type="EMBL" id="TDE13532.1"/>
    </source>
</evidence>
<keyword evidence="4" id="KW-0732">Signal</keyword>
<dbReference type="InterPro" id="IPR000914">
    <property type="entry name" value="SBP_5_dom"/>
</dbReference>